<protein>
    <submittedName>
        <fullName evidence="2">DUF3837 domain-containing protein</fullName>
    </submittedName>
</protein>
<evidence type="ECO:0000313" key="2">
    <source>
        <dbReference type="EMBL" id="MCC2241869.1"/>
    </source>
</evidence>
<proteinExistence type="predicted"/>
<gene>
    <name evidence="2" type="ORF">LKD47_06080</name>
</gene>
<name>A0AAW4WMJ6_9FIRM</name>
<accession>A0AAW4WMJ6</accession>
<dbReference type="Pfam" id="PF12939">
    <property type="entry name" value="DUF3837"/>
    <property type="match status" value="1"/>
</dbReference>
<sequence length="105" mass="12437">MIQSIARQSVVIKCNLQASIMMGNYEFYYAAGLAYKLTGNMATEILQPQQLIEEVNRMLADYMTDDVREQHLIRMLKDYEPDDKLDEQMRELFQEGQTEQHLWQE</sequence>
<evidence type="ECO:0000259" key="1">
    <source>
        <dbReference type="Pfam" id="PF12939"/>
    </source>
</evidence>
<organism evidence="2 3">
    <name type="scientific">Roseburia amylophila</name>
    <dbReference type="NCBI Taxonomy" id="2981794"/>
    <lineage>
        <taxon>Bacteria</taxon>
        <taxon>Bacillati</taxon>
        <taxon>Bacillota</taxon>
        <taxon>Clostridia</taxon>
        <taxon>Lachnospirales</taxon>
        <taxon>Lachnospiraceae</taxon>
        <taxon>Roseburia</taxon>
    </lineage>
</organism>
<evidence type="ECO:0000313" key="3">
    <source>
        <dbReference type="Proteomes" id="UP001198893"/>
    </source>
</evidence>
<dbReference type="RefSeq" id="WP_022244348.1">
    <property type="nucleotide sequence ID" value="NZ_JAJEQW010000005.1"/>
</dbReference>
<dbReference type="InterPro" id="IPR024212">
    <property type="entry name" value="DUF3837"/>
</dbReference>
<dbReference type="AlphaFoldDB" id="A0AAW4WMJ6"/>
<dbReference type="InterPro" id="IPR038406">
    <property type="entry name" value="DUF3837_sf"/>
</dbReference>
<feature type="domain" description="DUF3837" evidence="1">
    <location>
        <begin position="1"/>
        <end position="100"/>
    </location>
</feature>
<dbReference type="EMBL" id="JAJEQW010000005">
    <property type="protein sequence ID" value="MCC2241869.1"/>
    <property type="molecule type" value="Genomic_DNA"/>
</dbReference>
<reference evidence="2" key="1">
    <citation type="submission" date="2021-10" db="EMBL/GenBank/DDBJ databases">
        <title>Anaerobic single-cell dispensing facilitates the cultivation of human gut bacteria.</title>
        <authorList>
            <person name="Afrizal A."/>
        </authorList>
    </citation>
    <scope>NUCLEOTIDE SEQUENCE</scope>
    <source>
        <strain evidence="2">CLA-AA-H204</strain>
    </source>
</reference>
<comment type="caution">
    <text evidence="2">The sequence shown here is derived from an EMBL/GenBank/DDBJ whole genome shotgun (WGS) entry which is preliminary data.</text>
</comment>
<dbReference type="Gene3D" id="1.20.58.1400">
    <property type="entry name" value="Domain of unknown function DUF3837"/>
    <property type="match status" value="1"/>
</dbReference>
<dbReference type="Proteomes" id="UP001198893">
    <property type="component" value="Unassembled WGS sequence"/>
</dbReference>